<dbReference type="Pfam" id="PF00724">
    <property type="entry name" value="Oxidored_FMN"/>
    <property type="match status" value="1"/>
</dbReference>
<dbReference type="InterPro" id="IPR013785">
    <property type="entry name" value="Aldolase_TIM"/>
</dbReference>
<evidence type="ECO:0000256" key="5">
    <source>
        <dbReference type="ARBA" id="ARBA00023002"/>
    </source>
</evidence>
<evidence type="ECO:0000256" key="3">
    <source>
        <dbReference type="ARBA" id="ARBA00022643"/>
    </source>
</evidence>
<name>A0ABX1XYM3_9BACL</name>
<dbReference type="SUPFAM" id="SSF51395">
    <property type="entry name" value="FMN-linked oxidoreductases"/>
    <property type="match status" value="1"/>
</dbReference>
<dbReference type="RefSeq" id="WP_171645092.1">
    <property type="nucleotide sequence ID" value="NZ_WHOA01000132.1"/>
</dbReference>
<keyword evidence="8" id="KW-1185">Reference proteome</keyword>
<feature type="domain" description="NADH:flavin oxidoreductase/NADH oxidase N-terminal" evidence="6">
    <location>
        <begin position="11"/>
        <end position="328"/>
    </location>
</feature>
<evidence type="ECO:0000256" key="2">
    <source>
        <dbReference type="ARBA" id="ARBA00022630"/>
    </source>
</evidence>
<protein>
    <submittedName>
        <fullName evidence="7">NADH:flavin oxidoreductase</fullName>
    </submittedName>
</protein>
<proteinExistence type="predicted"/>
<dbReference type="InterPro" id="IPR044152">
    <property type="entry name" value="YqjM-like"/>
</dbReference>
<gene>
    <name evidence="7" type="ORF">GC098_20005</name>
</gene>
<keyword evidence="5" id="KW-0560">Oxidoreductase</keyword>
<dbReference type="PANTHER" id="PTHR43303:SF4">
    <property type="entry name" value="NADPH DEHYDROGENASE C23G7.10C-RELATED"/>
    <property type="match status" value="1"/>
</dbReference>
<organism evidence="7 8">
    <name type="scientific">Paenibacillus phytorum</name>
    <dbReference type="NCBI Taxonomy" id="2654977"/>
    <lineage>
        <taxon>Bacteria</taxon>
        <taxon>Bacillati</taxon>
        <taxon>Bacillota</taxon>
        <taxon>Bacilli</taxon>
        <taxon>Bacillales</taxon>
        <taxon>Paenibacillaceae</taxon>
        <taxon>Paenibacillus</taxon>
    </lineage>
</organism>
<comment type="cofactor">
    <cofactor evidence="1">
        <name>FMN</name>
        <dbReference type="ChEBI" id="CHEBI:58210"/>
    </cofactor>
</comment>
<dbReference type="Proteomes" id="UP000616779">
    <property type="component" value="Unassembled WGS sequence"/>
</dbReference>
<keyword evidence="3" id="KW-0288">FMN</keyword>
<evidence type="ECO:0000256" key="4">
    <source>
        <dbReference type="ARBA" id="ARBA00022857"/>
    </source>
</evidence>
<evidence type="ECO:0000313" key="8">
    <source>
        <dbReference type="Proteomes" id="UP000616779"/>
    </source>
</evidence>
<keyword evidence="2" id="KW-0285">Flavoprotein</keyword>
<accession>A0ABX1XYM3</accession>
<dbReference type="EMBL" id="WHOA01000132">
    <property type="protein sequence ID" value="NOU73677.1"/>
    <property type="molecule type" value="Genomic_DNA"/>
</dbReference>
<evidence type="ECO:0000256" key="1">
    <source>
        <dbReference type="ARBA" id="ARBA00001917"/>
    </source>
</evidence>
<dbReference type="PANTHER" id="PTHR43303">
    <property type="entry name" value="NADPH DEHYDROGENASE C23G7.10C-RELATED"/>
    <property type="match status" value="1"/>
</dbReference>
<dbReference type="InterPro" id="IPR001155">
    <property type="entry name" value="OxRdtase_FMN_N"/>
</dbReference>
<sequence length="335" mass="36429">MITTKSLTLDTPITIGSVELRNRLIMAPMQQYKGSPEGYATEHHVQHYARRANAVGLIIVESTAVSDNGRLVPNDIGIYSDQHTDALKRVTEAVHTKHTPIFVQLSHGGRKSDPEVTKRLIAPSAIPYDDTYGKPSELSISEIEALIEDYRLAARRSIEAGFDGIEVHAAHGFLIHQFLSPISNLRGDAYGGSPLGRAKFLQDTLAAIRSETGRNYPVIVRISSTDYVDGGLNPQELALMLKPLVADNLLDAIDVSSGGLLPIQPTDTHPGYQLPDAAVIKQHLDVPVIAVGKIYTRSFADRIIGDGLADAVAIGRPLLEDPDFAQKMIGRKDFS</sequence>
<evidence type="ECO:0000313" key="7">
    <source>
        <dbReference type="EMBL" id="NOU73677.1"/>
    </source>
</evidence>
<evidence type="ECO:0000259" key="6">
    <source>
        <dbReference type="Pfam" id="PF00724"/>
    </source>
</evidence>
<dbReference type="Gene3D" id="3.20.20.70">
    <property type="entry name" value="Aldolase class I"/>
    <property type="match status" value="1"/>
</dbReference>
<keyword evidence="4" id="KW-0521">NADP</keyword>
<reference evidence="7 8" key="1">
    <citation type="submission" date="2019-10" db="EMBL/GenBank/DDBJ databases">
        <title>Description of Paenibacillus terrestris sp. nov.</title>
        <authorList>
            <person name="Carlier A."/>
            <person name="Qi S."/>
        </authorList>
    </citation>
    <scope>NUCLEOTIDE SEQUENCE [LARGE SCALE GENOMIC DNA]</scope>
    <source>
        <strain evidence="7 8">LMG 31458</strain>
    </source>
</reference>
<comment type="caution">
    <text evidence="7">The sequence shown here is derived from an EMBL/GenBank/DDBJ whole genome shotgun (WGS) entry which is preliminary data.</text>
</comment>